<protein>
    <submittedName>
        <fullName evidence="4">Glycine-rich protein DOT1</fullName>
    </submittedName>
</protein>
<feature type="transmembrane region" description="Helical" evidence="2">
    <location>
        <begin position="94"/>
        <end position="112"/>
    </location>
</feature>
<feature type="transmembrane region" description="Helical" evidence="2">
    <location>
        <begin position="124"/>
        <end position="145"/>
    </location>
</feature>
<dbReference type="KEGG" id="soe:110796083"/>
<dbReference type="PANTHER" id="PTHR36245:SF5">
    <property type="entry name" value="GLYCINE-RICH PROTEIN DOT1-LIKE"/>
    <property type="match status" value="1"/>
</dbReference>
<keyword evidence="2" id="KW-0812">Transmembrane</keyword>
<dbReference type="RefSeq" id="XP_021856804.1">
    <property type="nucleotide sequence ID" value="XM_022001112.2"/>
</dbReference>
<feature type="compositionally biased region" description="Gly residues" evidence="1">
    <location>
        <begin position="55"/>
        <end position="90"/>
    </location>
</feature>
<gene>
    <name evidence="4" type="primary">LOC110796083</name>
</gene>
<organism evidence="3 4">
    <name type="scientific">Spinacia oleracea</name>
    <name type="common">Spinach</name>
    <dbReference type="NCBI Taxonomy" id="3562"/>
    <lineage>
        <taxon>Eukaryota</taxon>
        <taxon>Viridiplantae</taxon>
        <taxon>Streptophyta</taxon>
        <taxon>Embryophyta</taxon>
        <taxon>Tracheophyta</taxon>
        <taxon>Spermatophyta</taxon>
        <taxon>Magnoliopsida</taxon>
        <taxon>eudicotyledons</taxon>
        <taxon>Gunneridae</taxon>
        <taxon>Pentapetalae</taxon>
        <taxon>Caryophyllales</taxon>
        <taxon>Chenopodiaceae</taxon>
        <taxon>Chenopodioideae</taxon>
        <taxon>Anserineae</taxon>
        <taxon>Spinacia</taxon>
    </lineage>
</organism>
<evidence type="ECO:0000313" key="3">
    <source>
        <dbReference type="Proteomes" id="UP000813463"/>
    </source>
</evidence>
<evidence type="ECO:0000256" key="1">
    <source>
        <dbReference type="SAM" id="MobiDB-lite"/>
    </source>
</evidence>
<sequence>MKLFWVFLLLFLQINLLLIATNSFILGLQERDNIKEIEDLSDDSRLHITVVSKKGGSGGGGGGGRGGGSGGGGRGGSGRGSSGGRGGGRGRGGVPFYGAAGAAGVAGAAAAGSRGHHHRNGSNYATPQLGLTLSAVVLGLGIYLVKL</sequence>
<keyword evidence="2" id="KW-0472">Membrane</keyword>
<feature type="region of interest" description="Disordered" evidence="1">
    <location>
        <begin position="51"/>
        <end position="90"/>
    </location>
</feature>
<feature type="transmembrane region" description="Helical" evidence="2">
    <location>
        <begin position="6"/>
        <end position="28"/>
    </location>
</feature>
<keyword evidence="3" id="KW-1185">Reference proteome</keyword>
<dbReference type="PANTHER" id="PTHR36245">
    <property type="entry name" value="GLYCINE-RICH PROTEIN DOT1-LIKE"/>
    <property type="match status" value="1"/>
</dbReference>
<dbReference type="AlphaFoldDB" id="A0A9R0IYW4"/>
<dbReference type="GeneID" id="110796083"/>
<proteinExistence type="predicted"/>
<reference evidence="3" key="1">
    <citation type="journal article" date="2021" name="Nat. Commun.">
        <title>Genomic analyses provide insights into spinach domestication and the genetic basis of agronomic traits.</title>
        <authorList>
            <person name="Cai X."/>
            <person name="Sun X."/>
            <person name="Xu C."/>
            <person name="Sun H."/>
            <person name="Wang X."/>
            <person name="Ge C."/>
            <person name="Zhang Z."/>
            <person name="Wang Q."/>
            <person name="Fei Z."/>
            <person name="Jiao C."/>
            <person name="Wang Q."/>
        </authorList>
    </citation>
    <scope>NUCLEOTIDE SEQUENCE [LARGE SCALE GENOMIC DNA]</scope>
    <source>
        <strain evidence="3">cv. Varoflay</strain>
    </source>
</reference>
<evidence type="ECO:0000256" key="2">
    <source>
        <dbReference type="SAM" id="Phobius"/>
    </source>
</evidence>
<name>A0A9R0IYW4_SPIOL</name>
<dbReference type="Proteomes" id="UP000813463">
    <property type="component" value="Chromosome 6"/>
</dbReference>
<reference evidence="4" key="2">
    <citation type="submission" date="2025-08" db="UniProtKB">
        <authorList>
            <consortium name="RefSeq"/>
        </authorList>
    </citation>
    <scope>IDENTIFICATION</scope>
    <source>
        <tissue evidence="4">Leaf</tissue>
    </source>
</reference>
<evidence type="ECO:0000313" key="4">
    <source>
        <dbReference type="RefSeq" id="XP_021856804.1"/>
    </source>
</evidence>
<keyword evidence="2" id="KW-1133">Transmembrane helix</keyword>
<accession>A0A9R0IYW4</accession>